<evidence type="ECO:0000313" key="3">
    <source>
        <dbReference type="Proteomes" id="UP001558613"/>
    </source>
</evidence>
<feature type="region of interest" description="Disordered" evidence="1">
    <location>
        <begin position="70"/>
        <end position="96"/>
    </location>
</feature>
<accession>A0ABR3M8P8</accession>
<keyword evidence="3" id="KW-1185">Reference proteome</keyword>
<organism evidence="2 3">
    <name type="scientific">Cirrhinus molitorella</name>
    <name type="common">mud carp</name>
    <dbReference type="NCBI Taxonomy" id="172907"/>
    <lineage>
        <taxon>Eukaryota</taxon>
        <taxon>Metazoa</taxon>
        <taxon>Chordata</taxon>
        <taxon>Craniata</taxon>
        <taxon>Vertebrata</taxon>
        <taxon>Euteleostomi</taxon>
        <taxon>Actinopterygii</taxon>
        <taxon>Neopterygii</taxon>
        <taxon>Teleostei</taxon>
        <taxon>Ostariophysi</taxon>
        <taxon>Cypriniformes</taxon>
        <taxon>Cyprinidae</taxon>
        <taxon>Labeoninae</taxon>
        <taxon>Labeonini</taxon>
        <taxon>Cirrhinus</taxon>
    </lineage>
</organism>
<dbReference type="Proteomes" id="UP001558613">
    <property type="component" value="Unassembled WGS sequence"/>
</dbReference>
<sequence length="96" mass="10343">MKDTDKVRFLNAPISQTGLFGDAVENFAQQFSAAQKQSEAIKRILPRRAAAASTRPQRLSLLVAEGGPLLPPPLHRSRRSTAAAAAAFTTAPWSRS</sequence>
<name>A0ABR3M8P8_9TELE</name>
<comment type="caution">
    <text evidence="2">The sequence shown here is derived from an EMBL/GenBank/DDBJ whole genome shotgun (WGS) entry which is preliminary data.</text>
</comment>
<reference evidence="2 3" key="1">
    <citation type="submission" date="2023-09" db="EMBL/GenBank/DDBJ databases">
        <authorList>
            <person name="Wang M."/>
        </authorList>
    </citation>
    <scope>NUCLEOTIDE SEQUENCE [LARGE SCALE GENOMIC DNA]</scope>
    <source>
        <strain evidence="2">GT-2023</strain>
        <tissue evidence="2">Liver</tissue>
    </source>
</reference>
<feature type="compositionally biased region" description="Low complexity" evidence="1">
    <location>
        <begin position="81"/>
        <end position="96"/>
    </location>
</feature>
<proteinExistence type="predicted"/>
<gene>
    <name evidence="2" type="ORF">QQF64_006719</name>
</gene>
<evidence type="ECO:0000313" key="2">
    <source>
        <dbReference type="EMBL" id="KAL1261454.1"/>
    </source>
</evidence>
<evidence type="ECO:0000256" key="1">
    <source>
        <dbReference type="SAM" id="MobiDB-lite"/>
    </source>
</evidence>
<dbReference type="EMBL" id="JAYMGO010000014">
    <property type="protein sequence ID" value="KAL1261454.1"/>
    <property type="molecule type" value="Genomic_DNA"/>
</dbReference>
<protein>
    <submittedName>
        <fullName evidence="2">Uncharacterized protein</fullName>
    </submittedName>
</protein>